<feature type="region of interest" description="Disordered" evidence="4">
    <location>
        <begin position="318"/>
        <end position="337"/>
    </location>
</feature>
<evidence type="ECO:0000256" key="3">
    <source>
        <dbReference type="PROSITE-ProRule" id="PRU00284"/>
    </source>
</evidence>
<dbReference type="SMART" id="SM00283">
    <property type="entry name" value="MA"/>
    <property type="match status" value="1"/>
</dbReference>
<evidence type="ECO:0000256" key="5">
    <source>
        <dbReference type="SAM" id="Phobius"/>
    </source>
</evidence>
<proteinExistence type="inferred from homology"/>
<dbReference type="InterPro" id="IPR004089">
    <property type="entry name" value="MCPsignal_dom"/>
</dbReference>
<comment type="similarity">
    <text evidence="2">Belongs to the methyl-accepting chemotaxis (MCP) protein family.</text>
</comment>
<dbReference type="STRING" id="1121321.SAMN04488530_101110"/>
<dbReference type="PANTHER" id="PTHR43531">
    <property type="entry name" value="PROTEIN ICFG"/>
    <property type="match status" value="1"/>
</dbReference>
<evidence type="ECO:0000313" key="8">
    <source>
        <dbReference type="EMBL" id="SHG39068.1"/>
    </source>
</evidence>
<dbReference type="AlphaFoldDB" id="A0A1M5JEW0"/>
<dbReference type="PROSITE" id="PS50885">
    <property type="entry name" value="HAMP"/>
    <property type="match status" value="1"/>
</dbReference>
<keyword evidence="3" id="KW-0807">Transducer</keyword>
<dbReference type="EMBL" id="FQWX01000001">
    <property type="protein sequence ID" value="SHG39068.1"/>
    <property type="molecule type" value="Genomic_DNA"/>
</dbReference>
<keyword evidence="9" id="KW-1185">Reference proteome</keyword>
<dbReference type="GO" id="GO:0007165">
    <property type="term" value="P:signal transduction"/>
    <property type="evidence" value="ECO:0007669"/>
    <property type="project" value="UniProtKB-KW"/>
</dbReference>
<evidence type="ECO:0000256" key="2">
    <source>
        <dbReference type="ARBA" id="ARBA00029447"/>
    </source>
</evidence>
<evidence type="ECO:0000259" key="6">
    <source>
        <dbReference type="PROSITE" id="PS50111"/>
    </source>
</evidence>
<keyword evidence="5" id="KW-1133">Transmembrane helix</keyword>
<protein>
    <submittedName>
        <fullName evidence="8">Methyl-accepting chemotaxis protein</fullName>
    </submittedName>
</protein>
<organism evidence="8 9">
    <name type="scientific">Asaccharospora irregularis DSM 2635</name>
    <dbReference type="NCBI Taxonomy" id="1121321"/>
    <lineage>
        <taxon>Bacteria</taxon>
        <taxon>Bacillati</taxon>
        <taxon>Bacillota</taxon>
        <taxon>Clostridia</taxon>
        <taxon>Peptostreptococcales</taxon>
        <taxon>Peptostreptococcaceae</taxon>
        <taxon>Asaccharospora</taxon>
    </lineage>
</organism>
<sequence>MKKAIKQSTLMSILNLTAVILTVFLAIFFFIVTSYNNKIVVMQQDKYNLTENAKRFIDGSAYLTDEVRSYAATGDKEHYDNYYNEINNLKNRETGVKNMKEIGITPSEANKIEEMSQLSNNLVPLEQNAMKMVEDGKNSDAISYVFGKDYQGNLIKIRELQNDFLNEIESRMQNTINKQKMLINILEVISYTFVLLVILSQVLTAIITKKKIIIPIKQVQNEMEELSKGNLSSDSDLEPDTSELGMLVFSLMETKGQLKKYINDIKEKLAQVASGNMDLKIDLEYIGEFSEIKDAMETIIDSLNVTLAQINQASDQVSAGADQMSEGAQALSQGATEQASSIEELSATISDISTEIKETASNAQTASLISRGMSEGMITSNEQMVALTRAMNEITTTSNEIEKIIKTIDDIAFQTNILALNAAVEAARAGDAGKGFAVVADEVRNLAQKSSEAVKNTTLLIENTMKAIDSGTKIADETALSLNDVVEKVEAVSKKVQEISDATDREAAAITQVTIGIDQISSVIQTNSATSEESAASSEELSGQAQILKQLVNEFKLKEEPFFN</sequence>
<feature type="domain" description="Methyl-accepting transducer" evidence="6">
    <location>
        <begin position="313"/>
        <end position="542"/>
    </location>
</feature>
<dbReference type="Pfam" id="PF00015">
    <property type="entry name" value="MCPsignal"/>
    <property type="match status" value="1"/>
</dbReference>
<dbReference type="PROSITE" id="PS50111">
    <property type="entry name" value="CHEMOTAXIS_TRANSDUC_2"/>
    <property type="match status" value="1"/>
</dbReference>
<feature type="transmembrane region" description="Helical" evidence="5">
    <location>
        <begin position="12"/>
        <end position="32"/>
    </location>
</feature>
<gene>
    <name evidence="8" type="ORF">SAMN04488530_101110</name>
</gene>
<dbReference type="GO" id="GO:0004888">
    <property type="term" value="F:transmembrane signaling receptor activity"/>
    <property type="evidence" value="ECO:0007669"/>
    <property type="project" value="TreeGrafter"/>
</dbReference>
<dbReference type="OrthoDB" id="9814363at2"/>
<dbReference type="InterPro" id="IPR003660">
    <property type="entry name" value="HAMP_dom"/>
</dbReference>
<reference evidence="9" key="1">
    <citation type="submission" date="2016-11" db="EMBL/GenBank/DDBJ databases">
        <authorList>
            <person name="Varghese N."/>
            <person name="Submissions S."/>
        </authorList>
    </citation>
    <scope>NUCLEOTIDE SEQUENCE [LARGE SCALE GENOMIC DNA]</scope>
    <source>
        <strain evidence="9">DSM 2635</strain>
    </source>
</reference>
<accession>A0A1M5JEW0</accession>
<dbReference type="SUPFAM" id="SSF58104">
    <property type="entry name" value="Methyl-accepting chemotaxis protein (MCP) signaling domain"/>
    <property type="match status" value="1"/>
</dbReference>
<dbReference type="InterPro" id="IPR051310">
    <property type="entry name" value="MCP_chemotaxis"/>
</dbReference>
<evidence type="ECO:0000259" key="7">
    <source>
        <dbReference type="PROSITE" id="PS50885"/>
    </source>
</evidence>
<dbReference type="RefSeq" id="WP_073123201.1">
    <property type="nucleotide sequence ID" value="NZ_BAABCH010000010.1"/>
</dbReference>
<dbReference type="Proteomes" id="UP000243255">
    <property type="component" value="Unassembled WGS sequence"/>
</dbReference>
<feature type="transmembrane region" description="Helical" evidence="5">
    <location>
        <begin position="188"/>
        <end position="208"/>
    </location>
</feature>
<dbReference type="Gene3D" id="1.10.287.950">
    <property type="entry name" value="Methyl-accepting chemotaxis protein"/>
    <property type="match status" value="1"/>
</dbReference>
<dbReference type="GO" id="GO:0005886">
    <property type="term" value="C:plasma membrane"/>
    <property type="evidence" value="ECO:0007669"/>
    <property type="project" value="TreeGrafter"/>
</dbReference>
<name>A0A1M5JEW0_9FIRM</name>
<dbReference type="Pfam" id="PF00672">
    <property type="entry name" value="HAMP"/>
    <property type="match status" value="1"/>
</dbReference>
<feature type="domain" description="HAMP" evidence="7">
    <location>
        <begin position="256"/>
        <end position="308"/>
    </location>
</feature>
<dbReference type="PANTHER" id="PTHR43531:SF11">
    <property type="entry name" value="METHYL-ACCEPTING CHEMOTAXIS PROTEIN 3"/>
    <property type="match status" value="1"/>
</dbReference>
<keyword evidence="1" id="KW-0145">Chemotaxis</keyword>
<evidence type="ECO:0000313" key="9">
    <source>
        <dbReference type="Proteomes" id="UP000243255"/>
    </source>
</evidence>
<evidence type="ECO:0000256" key="4">
    <source>
        <dbReference type="SAM" id="MobiDB-lite"/>
    </source>
</evidence>
<dbReference type="GO" id="GO:0006935">
    <property type="term" value="P:chemotaxis"/>
    <property type="evidence" value="ECO:0007669"/>
    <property type="project" value="UniProtKB-KW"/>
</dbReference>
<evidence type="ECO:0000256" key="1">
    <source>
        <dbReference type="ARBA" id="ARBA00022500"/>
    </source>
</evidence>
<keyword evidence="5" id="KW-0472">Membrane</keyword>
<keyword evidence="5" id="KW-0812">Transmembrane</keyword>